<dbReference type="RefSeq" id="WP_099513223.1">
    <property type="nucleotide sequence ID" value="NZ_CP016616.1"/>
</dbReference>
<dbReference type="GO" id="GO:0005737">
    <property type="term" value="C:cytoplasm"/>
    <property type="evidence" value="ECO:0007669"/>
    <property type="project" value="TreeGrafter"/>
</dbReference>
<proteinExistence type="inferred from homology"/>
<dbReference type="SUPFAM" id="SSF53335">
    <property type="entry name" value="S-adenosyl-L-methionine-dependent methyltransferases"/>
    <property type="match status" value="1"/>
</dbReference>
<reference evidence="4" key="1">
    <citation type="submission" date="2016-07" db="EMBL/GenBank/DDBJ databases">
        <title>Microvirga ossetica sp. nov. a new species of rhizobia isolated from root nodules of the legume species Vicia alpestris Steven originated from North Ossetia region in the Caucasus.</title>
        <authorList>
            <person name="Safronova V.I."/>
            <person name="Kuznetsova I.G."/>
            <person name="Sazanova A.L."/>
            <person name="Belimov A."/>
            <person name="Andronov E."/>
            <person name="Osledkin Y.S."/>
            <person name="Onishchuk O.P."/>
            <person name="Kurchak O.N."/>
            <person name="Shaposhnikov A.I."/>
            <person name="Willems A."/>
            <person name="Tikhonovich I.A."/>
        </authorList>
    </citation>
    <scope>NUCLEOTIDE SEQUENCE [LARGE SCALE GENOMIC DNA]</scope>
    <source>
        <strain evidence="4">V5/3M</strain>
    </source>
</reference>
<keyword evidence="4" id="KW-0489">Methyltransferase</keyword>
<dbReference type="InterPro" id="IPR029063">
    <property type="entry name" value="SAM-dependent_MTases_sf"/>
</dbReference>
<keyword evidence="4" id="KW-0808">Transferase</keyword>
<evidence type="ECO:0000313" key="4">
    <source>
        <dbReference type="EMBL" id="ANY81158.1"/>
    </source>
</evidence>
<dbReference type="CDD" id="cd02440">
    <property type="entry name" value="AdoMet_MTases"/>
    <property type="match status" value="1"/>
</dbReference>
<dbReference type="PANTHER" id="PTHR11579">
    <property type="entry name" value="PROTEIN-L-ISOASPARTATE O-METHYLTRANSFERASE"/>
    <property type="match status" value="1"/>
</dbReference>
<name>A0A1B2EME5_9HYPH</name>
<dbReference type="InterPro" id="IPR000682">
    <property type="entry name" value="PCMT"/>
</dbReference>
<comment type="similarity">
    <text evidence="1">Belongs to the methyltransferase superfamily. L-isoaspartyl/D-aspartyl protein methyltransferase family.</text>
</comment>
<dbReference type="EMBL" id="CP016616">
    <property type="protein sequence ID" value="ANY81158.1"/>
    <property type="molecule type" value="Genomic_DNA"/>
</dbReference>
<evidence type="ECO:0000256" key="3">
    <source>
        <dbReference type="ARBA" id="ARBA00030757"/>
    </source>
</evidence>
<dbReference type="KEGG" id="moc:BB934_25480"/>
<protein>
    <recommendedName>
        <fullName evidence="2">Protein-L-isoaspartate O-methyltransferase</fullName>
    </recommendedName>
    <alternativeName>
        <fullName evidence="3">Protein L-isoaspartyl methyltransferase</fullName>
    </alternativeName>
</protein>
<dbReference type="GO" id="GO:0032259">
    <property type="term" value="P:methylation"/>
    <property type="evidence" value="ECO:0007669"/>
    <property type="project" value="UniProtKB-KW"/>
</dbReference>
<dbReference type="Pfam" id="PF01135">
    <property type="entry name" value="PCMT"/>
    <property type="match status" value="1"/>
</dbReference>
<dbReference type="OrthoDB" id="9798496at2"/>
<gene>
    <name evidence="4" type="ORF">BB934_25480</name>
</gene>
<dbReference type="GO" id="GO:0004719">
    <property type="term" value="F:protein-L-isoaspartate (D-aspartate) O-methyltransferase activity"/>
    <property type="evidence" value="ECO:0007669"/>
    <property type="project" value="InterPro"/>
</dbReference>
<sequence>MVDFAQARRTMVDGQLRTFDVNDMPLLDAMDTVPRELFALPGRQDLAYIDQDILVSDGAERRYMLSPMILGRMIQALSIEAGERVLDVACGRGYASAVFHELGAQVTALESDEALASVARASLSAAGAAGVTVVAGPLDEGYAGNAPYDAILINGSVEVRPEALLGQLAEGGRLVCVKGRGRAAQATLYVRSGDAIGERSLFEAAAPLLTPFLQTPGFTF</sequence>
<dbReference type="Gene3D" id="3.40.50.150">
    <property type="entry name" value="Vaccinia Virus protein VP39"/>
    <property type="match status" value="1"/>
</dbReference>
<evidence type="ECO:0000256" key="1">
    <source>
        <dbReference type="ARBA" id="ARBA00005369"/>
    </source>
</evidence>
<dbReference type="PANTHER" id="PTHR11579:SF18">
    <property type="entry name" value="PROTEIN-L-ISOASPARTATE O-METHYLTRANSFERASE"/>
    <property type="match status" value="1"/>
</dbReference>
<evidence type="ECO:0000256" key="2">
    <source>
        <dbReference type="ARBA" id="ARBA00013346"/>
    </source>
</evidence>
<organism evidence="4">
    <name type="scientific">Microvirga ossetica</name>
    <dbReference type="NCBI Taxonomy" id="1882682"/>
    <lineage>
        <taxon>Bacteria</taxon>
        <taxon>Pseudomonadati</taxon>
        <taxon>Pseudomonadota</taxon>
        <taxon>Alphaproteobacteria</taxon>
        <taxon>Hyphomicrobiales</taxon>
        <taxon>Methylobacteriaceae</taxon>
        <taxon>Microvirga</taxon>
    </lineage>
</organism>
<accession>A0A1B2EME5</accession>
<dbReference type="AlphaFoldDB" id="A0A1B2EME5"/>